<name>A0AAV2AWR8_9ARAC</name>
<evidence type="ECO:0000313" key="5">
    <source>
        <dbReference type="EMBL" id="CAL1287744.1"/>
    </source>
</evidence>
<proteinExistence type="predicted"/>
<feature type="region of interest" description="Disordered" evidence="2">
    <location>
        <begin position="452"/>
        <end position="478"/>
    </location>
</feature>
<reference evidence="5 6" key="1">
    <citation type="submission" date="2024-04" db="EMBL/GenBank/DDBJ databases">
        <authorList>
            <person name="Rising A."/>
            <person name="Reimegard J."/>
            <person name="Sonavane S."/>
            <person name="Akerstrom W."/>
            <person name="Nylinder S."/>
            <person name="Hedman E."/>
            <person name="Kallberg Y."/>
        </authorList>
    </citation>
    <scope>NUCLEOTIDE SEQUENCE [LARGE SCALE GENOMIC DNA]</scope>
</reference>
<dbReference type="Pfam" id="PF12490">
    <property type="entry name" value="BCAS3"/>
    <property type="match status" value="1"/>
</dbReference>
<feature type="compositionally biased region" description="Basic and acidic residues" evidence="2">
    <location>
        <begin position="649"/>
        <end position="660"/>
    </location>
</feature>
<dbReference type="InterPro" id="IPR048382">
    <property type="entry name" value="BCAS3_WD40"/>
</dbReference>
<evidence type="ECO:0008006" key="7">
    <source>
        <dbReference type="Google" id="ProtNLM"/>
    </source>
</evidence>
<evidence type="ECO:0000256" key="2">
    <source>
        <dbReference type="SAM" id="MobiDB-lite"/>
    </source>
</evidence>
<comment type="caution">
    <text evidence="5">The sequence shown here is derived from an EMBL/GenBank/DDBJ whole genome shotgun (WGS) entry which is preliminary data.</text>
</comment>
<dbReference type="Pfam" id="PF21034">
    <property type="entry name" value="BCAS3_WD40"/>
    <property type="match status" value="1"/>
</dbReference>
<protein>
    <recommendedName>
        <fullName evidence="7">BCAS3 domain-containing protein</fullName>
    </recommendedName>
</protein>
<comment type="subcellular location">
    <subcellularLocation>
        <location evidence="1">Preautophagosomal structure</location>
    </subcellularLocation>
</comment>
<dbReference type="InterPro" id="IPR045142">
    <property type="entry name" value="BCAS3-like"/>
</dbReference>
<feature type="compositionally biased region" description="Low complexity" evidence="2">
    <location>
        <begin position="460"/>
        <end position="475"/>
    </location>
</feature>
<feature type="domain" description="BCAS3 WD40" evidence="4">
    <location>
        <begin position="48"/>
        <end position="518"/>
    </location>
</feature>
<evidence type="ECO:0000259" key="4">
    <source>
        <dbReference type="Pfam" id="PF21034"/>
    </source>
</evidence>
<feature type="region of interest" description="Disordered" evidence="2">
    <location>
        <begin position="649"/>
        <end position="669"/>
    </location>
</feature>
<dbReference type="PANTHER" id="PTHR13268:SF0">
    <property type="entry name" value="BCAS3 MICROTUBULE ASSOCIATED CELL MIGRATION FACTOR"/>
    <property type="match status" value="1"/>
</dbReference>
<organism evidence="5 6">
    <name type="scientific">Larinioides sclopetarius</name>
    <dbReference type="NCBI Taxonomy" id="280406"/>
    <lineage>
        <taxon>Eukaryota</taxon>
        <taxon>Metazoa</taxon>
        <taxon>Ecdysozoa</taxon>
        <taxon>Arthropoda</taxon>
        <taxon>Chelicerata</taxon>
        <taxon>Arachnida</taxon>
        <taxon>Araneae</taxon>
        <taxon>Araneomorphae</taxon>
        <taxon>Entelegynae</taxon>
        <taxon>Araneoidea</taxon>
        <taxon>Araneidae</taxon>
        <taxon>Larinioides</taxon>
    </lineage>
</organism>
<gene>
    <name evidence="5" type="ORF">LARSCL_LOCUS14989</name>
</gene>
<dbReference type="SUPFAM" id="SSF50978">
    <property type="entry name" value="WD40 repeat-like"/>
    <property type="match status" value="1"/>
</dbReference>
<dbReference type="Proteomes" id="UP001497382">
    <property type="component" value="Unassembled WGS sequence"/>
</dbReference>
<feature type="domain" description="BCAS3" evidence="3">
    <location>
        <begin position="606"/>
        <end position="717"/>
    </location>
</feature>
<evidence type="ECO:0000259" key="3">
    <source>
        <dbReference type="Pfam" id="PF12490"/>
    </source>
</evidence>
<evidence type="ECO:0000256" key="1">
    <source>
        <dbReference type="ARBA" id="ARBA00004329"/>
    </source>
</evidence>
<dbReference type="PANTHER" id="PTHR13268">
    <property type="entry name" value="BREAST CARCINOMA AMPLIFIED SEQUENCE 3"/>
    <property type="match status" value="1"/>
</dbReference>
<dbReference type="InterPro" id="IPR036322">
    <property type="entry name" value="WD40_repeat_dom_sf"/>
</dbReference>
<dbReference type="GO" id="GO:0006914">
    <property type="term" value="P:autophagy"/>
    <property type="evidence" value="ECO:0007669"/>
    <property type="project" value="InterPro"/>
</dbReference>
<dbReference type="InterPro" id="IPR015943">
    <property type="entry name" value="WD40/YVTN_repeat-like_dom_sf"/>
</dbReference>
<dbReference type="AlphaFoldDB" id="A0AAV2AWR8"/>
<dbReference type="EMBL" id="CAXIEN010000221">
    <property type="protein sequence ID" value="CAL1287744.1"/>
    <property type="molecule type" value="Genomic_DNA"/>
</dbReference>
<dbReference type="Gene3D" id="2.130.10.10">
    <property type="entry name" value="YVTN repeat-like/Quinoprotein amine dehydrogenase"/>
    <property type="match status" value="1"/>
</dbReference>
<sequence>MAAEPSRRGPKSTGLIVRPQAVSDKSYVESVVGFIHEVVPQARQGEKETVLWVKFEYCDLNNYSLIREEAEHNANHPSLLIVIGYTNGVQIWCVPASGEAQEVLSLREGPVKFLKVLPTPEPIENIKDRFASSRPLIAVCDSTSAGEQFCSINFVSLKTGDTVECLKFSTQIADVKCSKRILAVVFQDKIVVHNMCNLKEILVVTSCYTTAGLAVNPIAIGTRWLAYANKKLVSVHQSGGGMAGDGVHSYAATIIHAAKTITKGLSIFGETVANSLSGQKLASKPLSTKGDPKNTEDSQPGIVTILDVLATNGEVNIDDDSDGEGIIAHFPAHANEPVAALEFDPSGMLLFTSCRLGHSFHIFRIFPHPASSAMGAVHHLYTLHRGETTSKVQDVAFSLDSRWVSVSTMRGTTHIFPITPYGGPISVRTHTSPRVVNRLSRFHRSAGLEEIQQASTTGRNSPVLSGSPSSSGSNLARAYDSHPSMAYQTSFLSRMGNSRLPPYPHPTTIQPLAQLKQALSLALSAGASKPRSPGKDRLSKRKTSVSEIVCISSAFAPARAWLVGSPSLTRDKRDKPAMDSLFVIDFHANLTEYILEPRPSTNSPKTDDSPIELEVVAHAQWNLLRPTTSPEVQPPLPNTNSLMFAPDTATHEAGRGRRSSESGLLSGDTKATELEESWLSEVEIITHAGPHRRLWMGPQFSFQTFQHSSNTTVLSSNSSALLSQSPETHGALSTDIFTEELEVQSLRPARSNPVAMPGSHQATSGSPGSLLFIEASSGSFEQLPSMLEVCGSWPENCPSMNVNKGKEEQLKESLADAMIEDPFDSLRSEGSSEARNKFAISEDCLFSSNTKLQNNEVLHPAFWTSNEKFVTQYLGSTLPFLLKKYKVPFLMHFHCTLILSIGFAPACKD</sequence>
<dbReference type="GO" id="GO:0042594">
    <property type="term" value="P:response to starvation"/>
    <property type="evidence" value="ECO:0007669"/>
    <property type="project" value="TreeGrafter"/>
</dbReference>
<evidence type="ECO:0000313" key="6">
    <source>
        <dbReference type="Proteomes" id="UP001497382"/>
    </source>
</evidence>
<keyword evidence="6" id="KW-1185">Reference proteome</keyword>
<accession>A0AAV2AWR8</accession>
<dbReference type="InterPro" id="IPR022175">
    <property type="entry name" value="BCAS3_dom"/>
</dbReference>
<dbReference type="GO" id="GO:0000407">
    <property type="term" value="C:phagophore assembly site"/>
    <property type="evidence" value="ECO:0007669"/>
    <property type="project" value="UniProtKB-SubCell"/>
</dbReference>